<organism evidence="1 2">
    <name type="scientific">Coemansia aciculifera</name>
    <dbReference type="NCBI Taxonomy" id="417176"/>
    <lineage>
        <taxon>Eukaryota</taxon>
        <taxon>Fungi</taxon>
        <taxon>Fungi incertae sedis</taxon>
        <taxon>Zoopagomycota</taxon>
        <taxon>Kickxellomycotina</taxon>
        <taxon>Kickxellomycetes</taxon>
        <taxon>Kickxellales</taxon>
        <taxon>Kickxellaceae</taxon>
        <taxon>Coemansia</taxon>
    </lineage>
</organism>
<feature type="non-terminal residue" evidence="1">
    <location>
        <position position="1"/>
    </location>
</feature>
<evidence type="ECO:0000313" key="2">
    <source>
        <dbReference type="Proteomes" id="UP001139981"/>
    </source>
</evidence>
<name>A0ACC1LUD1_9FUNG</name>
<dbReference type="Proteomes" id="UP001139981">
    <property type="component" value="Unassembled WGS sequence"/>
</dbReference>
<accession>A0ACC1LUD1</accession>
<evidence type="ECO:0000313" key="1">
    <source>
        <dbReference type="EMBL" id="KAJ2881975.1"/>
    </source>
</evidence>
<dbReference type="EMBL" id="JANBVB010002852">
    <property type="protein sequence ID" value="KAJ2881975.1"/>
    <property type="molecule type" value="Genomic_DNA"/>
</dbReference>
<gene>
    <name evidence="1" type="ORF">IWW38_005722</name>
</gene>
<sequence>QRVLDDLSGSRLVKTKNYVFEHGDLEDFNKKYSGDDEGHADAPSNATSVATSVSTSEAATPHPGFDEEHIRYKYRPEVTVELHDFANPLETTDLQSLFVPYKRDDNIVRIKWFNRNRAIAWFTNPLLATEALDNLRTCEYLHVKPYVFDIADMKYFNPDYKMAELSAGGIARRRTISGGSGLARRNTVSGASHYHRGQLFASAAAAAHGSAVPAMPAIFGGMHNSGSLSQATSVVASPLAPA</sequence>
<keyword evidence="2" id="KW-1185">Reference proteome</keyword>
<comment type="caution">
    <text evidence="1">The sequence shown here is derived from an EMBL/GenBank/DDBJ whole genome shotgun (WGS) entry which is preliminary data.</text>
</comment>
<protein>
    <submittedName>
        <fullName evidence="1">Uncharacterized protein</fullName>
    </submittedName>
</protein>
<reference evidence="1" key="1">
    <citation type="submission" date="2022-07" db="EMBL/GenBank/DDBJ databases">
        <title>Phylogenomic reconstructions and comparative analyses of Kickxellomycotina fungi.</title>
        <authorList>
            <person name="Reynolds N.K."/>
            <person name="Stajich J.E."/>
            <person name="Barry K."/>
            <person name="Grigoriev I.V."/>
            <person name="Crous P."/>
            <person name="Smith M.E."/>
        </authorList>
    </citation>
    <scope>NUCLEOTIDE SEQUENCE</scope>
    <source>
        <strain evidence="1">CBS 190363</strain>
    </source>
</reference>
<proteinExistence type="predicted"/>
<feature type="non-terminal residue" evidence="1">
    <location>
        <position position="242"/>
    </location>
</feature>